<keyword evidence="2 8" id="KW-0812">Transmembrane</keyword>
<evidence type="ECO:0000256" key="6">
    <source>
        <dbReference type="ARBA" id="ARBA00023170"/>
    </source>
</evidence>
<evidence type="ECO:0000256" key="4">
    <source>
        <dbReference type="ARBA" id="ARBA00022989"/>
    </source>
</evidence>
<dbReference type="OrthoDB" id="1060944at2759"/>
<evidence type="ECO:0000313" key="9">
    <source>
        <dbReference type="EMBL" id="KAB1203104.1"/>
    </source>
</evidence>
<protein>
    <recommendedName>
        <fullName evidence="12">Receptor-like protein kinase</fullName>
    </recommendedName>
</protein>
<evidence type="ECO:0000313" key="10">
    <source>
        <dbReference type="EMBL" id="KAB1203108.1"/>
    </source>
</evidence>
<keyword evidence="3" id="KW-0732">Signal</keyword>
<reference evidence="9" key="1">
    <citation type="submission" date="2018-07" db="EMBL/GenBank/DDBJ databases">
        <authorList>
            <person name="Gao Z.-S."/>
            <person name="Jia H.-M."/>
            <person name="Jia H.-J."/>
            <person name="Cai Q.-L."/>
            <person name="Wang Y."/>
            <person name="Zhao H.-B."/>
        </authorList>
    </citation>
    <scope>NUCLEOTIDE SEQUENCE</scope>
    <source>
        <tissue evidence="9">Leaves</tissue>
    </source>
</reference>
<keyword evidence="6" id="KW-0675">Receptor</keyword>
<keyword evidence="5 8" id="KW-0472">Membrane</keyword>
<reference evidence="9" key="3">
    <citation type="submission" date="2019-09" db="EMBL/GenBank/DDBJ databases">
        <authorList>
            <person name="Gao Z."/>
        </authorList>
    </citation>
    <scope>NUCLEOTIDE SEQUENCE</scope>
    <source>
        <tissue evidence="9">Leaves</tissue>
    </source>
</reference>
<evidence type="ECO:0000256" key="3">
    <source>
        <dbReference type="ARBA" id="ARBA00022729"/>
    </source>
</evidence>
<reference evidence="9 11" key="2">
    <citation type="journal article" date="2019" name="Plant Biotechnol. J.">
        <title>The red bayberry genome and genetic basis of sex determination.</title>
        <authorList>
            <person name="Jia H.M."/>
            <person name="Jia H.J."/>
            <person name="Cai Q.L."/>
            <person name="Wang Y."/>
            <person name="Zhao H.B."/>
            <person name="Yang W.F."/>
            <person name="Wang G.Y."/>
            <person name="Li Y.H."/>
            <person name="Zhan D.L."/>
            <person name="Shen Y.T."/>
            <person name="Niu Q.F."/>
            <person name="Chang L."/>
            <person name="Qiu J."/>
            <person name="Zhao L."/>
            <person name="Xie H.B."/>
            <person name="Fu W.Y."/>
            <person name="Jin J."/>
            <person name="Li X.W."/>
            <person name="Jiao Y."/>
            <person name="Zhou C.C."/>
            <person name="Tu T."/>
            <person name="Chai C.Y."/>
            <person name="Gao J.L."/>
            <person name="Fan L.J."/>
            <person name="van de Weg E."/>
            <person name="Wang J.Y."/>
            <person name="Gao Z.S."/>
        </authorList>
    </citation>
    <scope>NUCLEOTIDE SEQUENCE [LARGE SCALE GENOMIC DNA]</scope>
    <source>
        <tissue evidence="9">Leaves</tissue>
    </source>
</reference>
<organism evidence="9 11">
    <name type="scientific">Morella rubra</name>
    <name type="common">Chinese bayberry</name>
    <dbReference type="NCBI Taxonomy" id="262757"/>
    <lineage>
        <taxon>Eukaryota</taxon>
        <taxon>Viridiplantae</taxon>
        <taxon>Streptophyta</taxon>
        <taxon>Embryophyta</taxon>
        <taxon>Tracheophyta</taxon>
        <taxon>Spermatophyta</taxon>
        <taxon>Magnoliopsida</taxon>
        <taxon>eudicotyledons</taxon>
        <taxon>Gunneridae</taxon>
        <taxon>Pentapetalae</taxon>
        <taxon>rosids</taxon>
        <taxon>fabids</taxon>
        <taxon>Fagales</taxon>
        <taxon>Myricaceae</taxon>
        <taxon>Morella</taxon>
    </lineage>
</organism>
<evidence type="ECO:0000256" key="7">
    <source>
        <dbReference type="ARBA" id="ARBA00023180"/>
    </source>
</evidence>
<dbReference type="GO" id="GO:0016020">
    <property type="term" value="C:membrane"/>
    <property type="evidence" value="ECO:0007669"/>
    <property type="project" value="UniProtKB-SubCell"/>
</dbReference>
<dbReference type="InterPro" id="IPR032675">
    <property type="entry name" value="LRR_dom_sf"/>
</dbReference>
<evidence type="ECO:0008006" key="12">
    <source>
        <dbReference type="Google" id="ProtNLM"/>
    </source>
</evidence>
<dbReference type="PANTHER" id="PTHR48063:SF90">
    <property type="entry name" value="OS11G0565920 PROTEIN"/>
    <property type="match status" value="1"/>
</dbReference>
<proteinExistence type="predicted"/>
<dbReference type="InterPro" id="IPR046956">
    <property type="entry name" value="RLP23-like"/>
</dbReference>
<evidence type="ECO:0000256" key="8">
    <source>
        <dbReference type="SAM" id="Phobius"/>
    </source>
</evidence>
<dbReference type="EMBL" id="RXIC02000026">
    <property type="protein sequence ID" value="KAB1203108.1"/>
    <property type="molecule type" value="Genomic_DNA"/>
</dbReference>
<dbReference type="PANTHER" id="PTHR48063">
    <property type="entry name" value="LRR RECEPTOR-LIKE KINASE"/>
    <property type="match status" value="1"/>
</dbReference>
<keyword evidence="7" id="KW-0325">Glycoprotein</keyword>
<evidence type="ECO:0000256" key="1">
    <source>
        <dbReference type="ARBA" id="ARBA00004479"/>
    </source>
</evidence>
<sequence length="143" mass="16237">MAKKVCVYSQWKLIFFISFSRKIPSVNQLQTLNDSSKYEGNSFLCGPSLLTKCSGEEDDPPATPIDNSGTRNKIGKELESASFYISIVLGFIVGFWGVCGTLIVKRSWRQAYYQGLVNMKERIVYLMIEKAIRCLGKTKFDRK</sequence>
<dbReference type="Gene3D" id="3.80.10.10">
    <property type="entry name" value="Ribonuclease Inhibitor"/>
    <property type="match status" value="1"/>
</dbReference>
<dbReference type="Proteomes" id="UP000516437">
    <property type="component" value="Chromosome 8"/>
</dbReference>
<keyword evidence="11" id="KW-1185">Reference proteome</keyword>
<gene>
    <name evidence="9" type="ORF">CJ030_MR8G008936</name>
    <name evidence="10" type="ORF">CJ030_MR8G008940</name>
</gene>
<dbReference type="EMBL" id="RXIC02000026">
    <property type="protein sequence ID" value="KAB1203104.1"/>
    <property type="molecule type" value="Genomic_DNA"/>
</dbReference>
<comment type="caution">
    <text evidence="9">The sequence shown here is derived from an EMBL/GenBank/DDBJ whole genome shotgun (WGS) entry which is preliminary data.</text>
</comment>
<comment type="subcellular location">
    <subcellularLocation>
        <location evidence="1">Membrane</location>
        <topology evidence="1">Single-pass type I membrane protein</topology>
    </subcellularLocation>
</comment>
<evidence type="ECO:0000256" key="5">
    <source>
        <dbReference type="ARBA" id="ARBA00023136"/>
    </source>
</evidence>
<accession>A0A6A1URJ7</accession>
<evidence type="ECO:0000313" key="11">
    <source>
        <dbReference type="Proteomes" id="UP000516437"/>
    </source>
</evidence>
<dbReference type="AlphaFoldDB" id="A0A6A1URJ7"/>
<feature type="transmembrane region" description="Helical" evidence="8">
    <location>
        <begin position="81"/>
        <end position="104"/>
    </location>
</feature>
<name>A0A6A1URJ7_9ROSI</name>
<keyword evidence="4 8" id="KW-1133">Transmembrane helix</keyword>
<evidence type="ECO:0000256" key="2">
    <source>
        <dbReference type="ARBA" id="ARBA00022692"/>
    </source>
</evidence>